<dbReference type="GO" id="GO:0015074">
    <property type="term" value="P:DNA integration"/>
    <property type="evidence" value="ECO:0007669"/>
    <property type="project" value="InterPro"/>
</dbReference>
<organism evidence="2 3">
    <name type="scientific">Pseudothauera nasutitermitis</name>
    <dbReference type="NCBI Taxonomy" id="2565930"/>
    <lineage>
        <taxon>Bacteria</taxon>
        <taxon>Pseudomonadati</taxon>
        <taxon>Pseudomonadota</taxon>
        <taxon>Betaproteobacteria</taxon>
        <taxon>Rhodocyclales</taxon>
        <taxon>Zoogloeaceae</taxon>
        <taxon>Pseudothauera</taxon>
    </lineage>
</organism>
<protein>
    <recommendedName>
        <fullName evidence="4">Tyr recombinase domain-containing protein</fullName>
    </recommendedName>
</protein>
<dbReference type="AlphaFoldDB" id="A0A4V3WAS2"/>
<gene>
    <name evidence="2" type="ORF">E6C76_21935</name>
</gene>
<evidence type="ECO:0000313" key="2">
    <source>
        <dbReference type="EMBL" id="THF60426.1"/>
    </source>
</evidence>
<dbReference type="Proteomes" id="UP000308430">
    <property type="component" value="Unassembled WGS sequence"/>
</dbReference>
<accession>A0A4V3WAS2</accession>
<dbReference type="InterPro" id="IPR011010">
    <property type="entry name" value="DNA_brk_join_enz"/>
</dbReference>
<dbReference type="GO" id="GO:0006310">
    <property type="term" value="P:DNA recombination"/>
    <property type="evidence" value="ECO:0007669"/>
    <property type="project" value="UniProtKB-KW"/>
</dbReference>
<dbReference type="SUPFAM" id="SSF56349">
    <property type="entry name" value="DNA breaking-rejoining enzymes"/>
    <property type="match status" value="1"/>
</dbReference>
<comment type="caution">
    <text evidence="2">The sequence shown here is derived from an EMBL/GenBank/DDBJ whole genome shotgun (WGS) entry which is preliminary data.</text>
</comment>
<sequence length="35" mass="3942">MLGHQSISTTEIYTHVTNQGLREALQRATGRRSDN</sequence>
<proteinExistence type="predicted"/>
<reference evidence="2 3" key="1">
    <citation type="submission" date="2019-04" db="EMBL/GenBank/DDBJ databases">
        <title>Azoarcus nasutitermitis sp. nov. isolated from termite nest.</title>
        <authorList>
            <person name="Lin S.-Y."/>
            <person name="Hameed A."/>
            <person name="Hsu Y.-H."/>
            <person name="Young C.-C."/>
        </authorList>
    </citation>
    <scope>NUCLEOTIDE SEQUENCE [LARGE SCALE GENOMIC DNA]</scope>
    <source>
        <strain evidence="2 3">CC-YHH838</strain>
    </source>
</reference>
<keyword evidence="1" id="KW-0233">DNA recombination</keyword>
<evidence type="ECO:0008006" key="4">
    <source>
        <dbReference type="Google" id="ProtNLM"/>
    </source>
</evidence>
<dbReference type="OrthoDB" id="5415821at2"/>
<dbReference type="Gene3D" id="1.10.443.10">
    <property type="entry name" value="Intergrase catalytic core"/>
    <property type="match status" value="1"/>
</dbReference>
<evidence type="ECO:0000313" key="3">
    <source>
        <dbReference type="Proteomes" id="UP000308430"/>
    </source>
</evidence>
<dbReference type="InterPro" id="IPR013762">
    <property type="entry name" value="Integrase-like_cat_sf"/>
</dbReference>
<name>A0A4V3WAS2_9RHOO</name>
<keyword evidence="3" id="KW-1185">Reference proteome</keyword>
<dbReference type="EMBL" id="SSOC01000020">
    <property type="protein sequence ID" value="THF60426.1"/>
    <property type="molecule type" value="Genomic_DNA"/>
</dbReference>
<dbReference type="GO" id="GO:0003677">
    <property type="term" value="F:DNA binding"/>
    <property type="evidence" value="ECO:0007669"/>
    <property type="project" value="InterPro"/>
</dbReference>
<evidence type="ECO:0000256" key="1">
    <source>
        <dbReference type="ARBA" id="ARBA00023172"/>
    </source>
</evidence>